<comment type="caution">
    <text evidence="2">The sequence shown here is derived from an EMBL/GenBank/DDBJ whole genome shotgun (WGS) entry which is preliminary data.</text>
</comment>
<reference evidence="2 3" key="1">
    <citation type="submission" date="2015-09" db="EMBL/GenBank/DDBJ databases">
        <title>Genome sequencing of Corynebacterium diphtheriae Bv. Gravis strain DSM 44123.</title>
        <authorList>
            <person name="Sangal V."/>
            <person name="Burkovski A."/>
        </authorList>
    </citation>
    <scope>NUCLEOTIDE SEQUENCE [LARGE SCALE GENOMIC DNA]</scope>
    <source>
        <strain evidence="2 3">DSM 44123</strain>
    </source>
</reference>
<dbReference type="EMBL" id="LJXR01000001">
    <property type="protein sequence ID" value="OKY23866.1"/>
    <property type="molecule type" value="Genomic_DNA"/>
</dbReference>
<dbReference type="AlphaFoldDB" id="A0AAX0J364"/>
<dbReference type="Proteomes" id="UP000186159">
    <property type="component" value="Unassembled WGS sequence"/>
</dbReference>
<protein>
    <submittedName>
        <fullName evidence="2">Uncharacterized protein</fullName>
    </submittedName>
</protein>
<dbReference type="RefSeq" id="WP_021334872.1">
    <property type="nucleotide sequence ID" value="NZ_LJXR01000001.1"/>
</dbReference>
<organism evidence="2 3">
    <name type="scientific">Corynebacterium diphtheriae bv. gravis</name>
    <dbReference type="NCBI Taxonomy" id="1720349"/>
    <lineage>
        <taxon>Bacteria</taxon>
        <taxon>Bacillati</taxon>
        <taxon>Actinomycetota</taxon>
        <taxon>Actinomycetes</taxon>
        <taxon>Mycobacteriales</taxon>
        <taxon>Corynebacteriaceae</taxon>
        <taxon>Corynebacterium</taxon>
    </lineage>
</organism>
<evidence type="ECO:0000313" key="3">
    <source>
        <dbReference type="Proteomes" id="UP000186159"/>
    </source>
</evidence>
<gene>
    <name evidence="2" type="ORF">AOT42_00865</name>
</gene>
<evidence type="ECO:0000313" key="2">
    <source>
        <dbReference type="EMBL" id="OKY23866.1"/>
    </source>
</evidence>
<name>A0AAX0J364_CORDP</name>
<accession>A0AAX0J364</accession>
<proteinExistence type="predicted"/>
<dbReference type="GeneID" id="55470260"/>
<sequence length="78" mass="8385">MHPRSKLPMSNAAIMSESTVDSVPKIFDNEKPPADDPDSEVFESSEPSCLFLSFSKADSSLDSFTAGGLLESTSLTKE</sequence>
<evidence type="ECO:0000256" key="1">
    <source>
        <dbReference type="SAM" id="MobiDB-lite"/>
    </source>
</evidence>
<feature type="region of interest" description="Disordered" evidence="1">
    <location>
        <begin position="1"/>
        <end position="43"/>
    </location>
</feature>